<dbReference type="Pfam" id="PF01239">
    <property type="entry name" value="PPTA"/>
    <property type="match status" value="3"/>
</dbReference>
<name>A0A830HWS9_9CHLO</name>
<evidence type="ECO:0000256" key="6">
    <source>
        <dbReference type="RuleBase" id="RU367120"/>
    </source>
</evidence>
<proteinExistence type="inferred from homology"/>
<keyword evidence="4" id="KW-0677">Repeat</keyword>
<evidence type="ECO:0000313" key="7">
    <source>
        <dbReference type="EMBL" id="GHP09339.1"/>
    </source>
</evidence>
<dbReference type="SUPFAM" id="SSF48439">
    <property type="entry name" value="Protein prenylyltransferase"/>
    <property type="match status" value="1"/>
</dbReference>
<evidence type="ECO:0000256" key="5">
    <source>
        <dbReference type="ARBA" id="ARBA00047658"/>
    </source>
</evidence>
<dbReference type="OrthoDB" id="1658at2759"/>
<comment type="catalytic activity">
    <reaction evidence="5 6">
        <text>geranylgeranyl diphosphate + L-cysteinyl-[protein] = S-geranylgeranyl-L-cysteinyl-[protein] + diphosphate</text>
        <dbReference type="Rhea" id="RHEA:21240"/>
        <dbReference type="Rhea" id="RHEA-COMP:10131"/>
        <dbReference type="Rhea" id="RHEA-COMP:11537"/>
        <dbReference type="ChEBI" id="CHEBI:29950"/>
        <dbReference type="ChEBI" id="CHEBI:33019"/>
        <dbReference type="ChEBI" id="CHEBI:57533"/>
        <dbReference type="ChEBI" id="CHEBI:86021"/>
        <dbReference type="EC" id="2.5.1.60"/>
    </reaction>
</comment>
<comment type="function">
    <text evidence="6">Catalyzes the transfer of a geranyl-geranyl moiety from geranyl-geranyl pyrophosphate to cysteines occuring in specific C-terminal amino acid sequences.</text>
</comment>
<organism evidence="7 8">
    <name type="scientific">Pycnococcus provasolii</name>
    <dbReference type="NCBI Taxonomy" id="41880"/>
    <lineage>
        <taxon>Eukaryota</taxon>
        <taxon>Viridiplantae</taxon>
        <taxon>Chlorophyta</taxon>
        <taxon>Pseudoscourfieldiophyceae</taxon>
        <taxon>Pseudoscourfieldiales</taxon>
        <taxon>Pycnococcaceae</taxon>
        <taxon>Pycnococcus</taxon>
    </lineage>
</organism>
<comment type="caution">
    <text evidence="7">The sequence shown here is derived from an EMBL/GenBank/DDBJ whole genome shotgun (WGS) entry which is preliminary data.</text>
</comment>
<sequence length="354" mass="39485">MHGRRRVSASLASSPEFLEQSAAKAKSYRALLGAVLQASAAKSYLDKQIALSAKLCELNPEAATSWNYRKRATLANHNSENTPIGELPADLRVSVAEAELTVSEAALKRNPKSYCAWYHRRWVLDTWIGKDFAVKPFDAVLERECTLTEQFLSLDPRNFHGWGYRRYLAEFVGETPETELAFSRRLIERDLSNYSAWHHRSAVLPACHGSAAIGGGDAESESRWRGTMGAMSAAATHIPADTLLEEQDLWFQAAVTEPADQAAWVYARWVSGLGSRLEDPEARARVREKDVKQAREVLALEPDATWALVHLANALAAPLDASEADREEARRLYAQLAEVDVDRSGMYEEWARTL</sequence>
<dbReference type="PROSITE" id="PS51147">
    <property type="entry name" value="PFTA"/>
    <property type="match status" value="3"/>
</dbReference>
<dbReference type="EMBL" id="BNJQ01000024">
    <property type="protein sequence ID" value="GHP09339.1"/>
    <property type="molecule type" value="Genomic_DNA"/>
</dbReference>
<gene>
    <name evidence="7" type="ORF">PPROV_000807500</name>
</gene>
<dbReference type="InterPro" id="IPR002088">
    <property type="entry name" value="Prenyl_trans_a"/>
</dbReference>
<dbReference type="GO" id="GO:0005968">
    <property type="term" value="C:Rab-protein geranylgeranyltransferase complex"/>
    <property type="evidence" value="ECO:0007669"/>
    <property type="project" value="TreeGrafter"/>
</dbReference>
<dbReference type="PANTHER" id="PTHR11129">
    <property type="entry name" value="PROTEIN FARNESYLTRANSFERASE ALPHA SUBUNIT/RAB GERANYLGERANYL TRANSFERASE ALPHA SUBUNIT"/>
    <property type="match status" value="1"/>
</dbReference>
<protein>
    <recommendedName>
        <fullName evidence="6">Geranylgeranyl transferase type-2 subunit alpha</fullName>
        <ecNumber evidence="6">2.5.1.60</ecNumber>
    </recommendedName>
    <alternativeName>
        <fullName evidence="6">Geranylgeranyl transferase type II subunit alpha</fullName>
    </alternativeName>
</protein>
<dbReference type="GO" id="GO:0097354">
    <property type="term" value="P:prenylation"/>
    <property type="evidence" value="ECO:0007669"/>
    <property type="project" value="UniProtKB-UniRule"/>
</dbReference>
<dbReference type="GO" id="GO:0004663">
    <property type="term" value="F:Rab geranylgeranyltransferase activity"/>
    <property type="evidence" value="ECO:0007669"/>
    <property type="project" value="UniProtKB-UniRule"/>
</dbReference>
<dbReference type="AlphaFoldDB" id="A0A830HWS9"/>
<comment type="similarity">
    <text evidence="1 6">Belongs to the protein prenyltransferase subunit alpha family.</text>
</comment>
<evidence type="ECO:0000256" key="2">
    <source>
        <dbReference type="ARBA" id="ARBA00022602"/>
    </source>
</evidence>
<accession>A0A830HWS9</accession>
<dbReference type="EC" id="2.5.1.60" evidence="6"/>
<dbReference type="Proteomes" id="UP000660262">
    <property type="component" value="Unassembled WGS sequence"/>
</dbReference>
<keyword evidence="3 6" id="KW-0808">Transferase</keyword>
<evidence type="ECO:0000256" key="3">
    <source>
        <dbReference type="ARBA" id="ARBA00022679"/>
    </source>
</evidence>
<evidence type="ECO:0000256" key="4">
    <source>
        <dbReference type="ARBA" id="ARBA00022737"/>
    </source>
</evidence>
<dbReference type="PANTHER" id="PTHR11129:SF2">
    <property type="entry name" value="GERANYLGERANYL TRANSFERASE TYPE-2 SUBUNIT ALPHA"/>
    <property type="match status" value="1"/>
</dbReference>
<keyword evidence="8" id="KW-1185">Reference proteome</keyword>
<evidence type="ECO:0000313" key="8">
    <source>
        <dbReference type="Proteomes" id="UP000660262"/>
    </source>
</evidence>
<dbReference type="Gene3D" id="1.25.40.120">
    <property type="entry name" value="Protein prenylyltransferase"/>
    <property type="match status" value="1"/>
</dbReference>
<evidence type="ECO:0000256" key="1">
    <source>
        <dbReference type="ARBA" id="ARBA00006734"/>
    </source>
</evidence>
<reference evidence="7" key="1">
    <citation type="submission" date="2020-10" db="EMBL/GenBank/DDBJ databases">
        <title>Unveiling of a novel bifunctional photoreceptor, Dualchrome1, isolated from a cosmopolitan green alga.</title>
        <authorList>
            <person name="Suzuki S."/>
            <person name="Kawachi M."/>
        </authorList>
    </citation>
    <scope>NUCLEOTIDE SEQUENCE</scope>
    <source>
        <strain evidence="7">NIES 2893</strain>
    </source>
</reference>
<keyword evidence="2 6" id="KW-0637">Prenyltransferase</keyword>